<feature type="binding site" description="axial binding residue" evidence="11">
    <location>
        <position position="451"/>
    </location>
    <ligand>
        <name>heme</name>
        <dbReference type="ChEBI" id="CHEBI:30413"/>
    </ligand>
    <ligandPart>
        <name>Fe</name>
        <dbReference type="ChEBI" id="CHEBI:18248"/>
    </ligandPart>
</feature>
<dbReference type="PRINTS" id="PR00465">
    <property type="entry name" value="EP450IV"/>
</dbReference>
<evidence type="ECO:0008006" key="15">
    <source>
        <dbReference type="Google" id="ProtNLM"/>
    </source>
</evidence>
<dbReference type="GO" id="GO:0005789">
    <property type="term" value="C:endoplasmic reticulum membrane"/>
    <property type="evidence" value="ECO:0007669"/>
    <property type="project" value="UniProtKB-SubCell"/>
</dbReference>
<evidence type="ECO:0000256" key="1">
    <source>
        <dbReference type="ARBA" id="ARBA00001971"/>
    </source>
</evidence>
<dbReference type="AlphaFoldDB" id="A0A821N1V4"/>
<evidence type="ECO:0000256" key="7">
    <source>
        <dbReference type="ARBA" id="ARBA00022723"/>
    </source>
</evidence>
<comment type="cofactor">
    <cofactor evidence="1 11">
        <name>heme</name>
        <dbReference type="ChEBI" id="CHEBI:30413"/>
    </cofactor>
</comment>
<evidence type="ECO:0000256" key="5">
    <source>
        <dbReference type="ARBA" id="ARBA00010617"/>
    </source>
</evidence>
<dbReference type="InterPro" id="IPR017972">
    <property type="entry name" value="Cyt_P450_CS"/>
</dbReference>
<name>A0A821N1V4_9NEOP</name>
<keyword evidence="8 12" id="KW-0560">Oxidoreductase</keyword>
<dbReference type="PANTHER" id="PTHR24279:SF120">
    <property type="entry name" value="CYTOCHROME P450"/>
    <property type="match status" value="1"/>
</dbReference>
<dbReference type="GO" id="GO:0016705">
    <property type="term" value="F:oxidoreductase activity, acting on paired donors, with incorporation or reduction of molecular oxygen"/>
    <property type="evidence" value="ECO:0007669"/>
    <property type="project" value="InterPro"/>
</dbReference>
<dbReference type="OrthoDB" id="3945418at2759"/>
<organism evidence="13 14">
    <name type="scientific">Pieris macdunnoughi</name>
    <dbReference type="NCBI Taxonomy" id="345717"/>
    <lineage>
        <taxon>Eukaryota</taxon>
        <taxon>Metazoa</taxon>
        <taxon>Ecdysozoa</taxon>
        <taxon>Arthropoda</taxon>
        <taxon>Hexapoda</taxon>
        <taxon>Insecta</taxon>
        <taxon>Pterygota</taxon>
        <taxon>Neoptera</taxon>
        <taxon>Endopterygota</taxon>
        <taxon>Lepidoptera</taxon>
        <taxon>Glossata</taxon>
        <taxon>Ditrysia</taxon>
        <taxon>Papilionoidea</taxon>
        <taxon>Pieridae</taxon>
        <taxon>Pierinae</taxon>
        <taxon>Pieris</taxon>
    </lineage>
</organism>
<dbReference type="Pfam" id="PF00067">
    <property type="entry name" value="p450"/>
    <property type="match status" value="1"/>
</dbReference>
<evidence type="ECO:0000313" key="14">
    <source>
        <dbReference type="Proteomes" id="UP000663880"/>
    </source>
</evidence>
<protein>
    <recommendedName>
        <fullName evidence="15">Cytochrome P450 302A1</fullName>
    </recommendedName>
</protein>
<dbReference type="GO" id="GO:0005506">
    <property type="term" value="F:iron ion binding"/>
    <property type="evidence" value="ECO:0007669"/>
    <property type="project" value="InterPro"/>
</dbReference>
<evidence type="ECO:0000256" key="3">
    <source>
        <dbReference type="ARBA" id="ARBA00004174"/>
    </source>
</evidence>
<comment type="similarity">
    <text evidence="5 12">Belongs to the cytochrome P450 family.</text>
</comment>
<sequence>MIYNIKQTKTFQFIPLFRNGTPRRPCTNTKLGIKDIPGPKIFPVIGSLYKYWPIIGDYNADTLDKNAWLNWRRYGGLVREYPIVNLLHIYEPELMEIIFRQNDRYPARRSHIAMLHYRLGKPKVYNSGGLLSTNGPEWWRLRSAFQKNFSGPQNAKKYVKITDKVVTEFMQWIKDNNRTSVSDFLPYLNRLNLEVIGAVAFNERFNSFSAPEQSTHSRTSKIIAAAFGSNSGIMKLDKGVLWKLFKTPLYRKLAKSQEYLEKVSMDILLEKLNFYEIPKPEVDSSLLDHCVQQDGLDMKDIVGMMVDILMAGVDTTSYTTSFALYHVARNPDCQEKLFKEATTLLPNENSDISSSVLTKAVYLKSCVKESLRLNPVSIGVGRVLQNDVDLKGYTIPAGTVVVTQNMVASRLPQYVKNPLSYKPERWLRGSPHYEELHPFLSLPFGFGPRSCIAKHLAEQNMCITLLRLIRAYKIDWLGGELGVKTLLINKPDKPISLKFTPRLEL</sequence>
<dbReference type="SUPFAM" id="SSF48264">
    <property type="entry name" value="Cytochrome P450"/>
    <property type="match status" value="1"/>
</dbReference>
<evidence type="ECO:0000256" key="10">
    <source>
        <dbReference type="ARBA" id="ARBA00023033"/>
    </source>
</evidence>
<dbReference type="FunFam" id="1.10.630.10:FF:000006">
    <property type="entry name" value="Cytochrome P450 302a1, mitochondrial"/>
    <property type="match status" value="1"/>
</dbReference>
<dbReference type="InterPro" id="IPR002403">
    <property type="entry name" value="Cyt_P450_E_grp-IV"/>
</dbReference>
<evidence type="ECO:0000256" key="2">
    <source>
        <dbReference type="ARBA" id="ARBA00003690"/>
    </source>
</evidence>
<keyword evidence="6 11" id="KW-0349">Heme</keyword>
<dbReference type="InterPro" id="IPR050479">
    <property type="entry name" value="CYP11_CYP27_families"/>
</dbReference>
<dbReference type="EMBL" id="CAJOBZ010000004">
    <property type="protein sequence ID" value="CAF4778416.1"/>
    <property type="molecule type" value="Genomic_DNA"/>
</dbReference>
<keyword evidence="14" id="KW-1185">Reference proteome</keyword>
<dbReference type="Gene3D" id="1.10.630.10">
    <property type="entry name" value="Cytochrome P450"/>
    <property type="match status" value="1"/>
</dbReference>
<comment type="function">
    <text evidence="2">May be involved in the metabolism of insect hormones and in the breakdown of synthetic insecticides.</text>
</comment>
<keyword evidence="9 11" id="KW-0408">Iron</keyword>
<evidence type="ECO:0000256" key="4">
    <source>
        <dbReference type="ARBA" id="ARBA00004406"/>
    </source>
</evidence>
<evidence type="ECO:0000256" key="12">
    <source>
        <dbReference type="RuleBase" id="RU000461"/>
    </source>
</evidence>
<keyword evidence="10 12" id="KW-0503">Monooxygenase</keyword>
<dbReference type="PANTHER" id="PTHR24279">
    <property type="entry name" value="CYTOCHROME P450"/>
    <property type="match status" value="1"/>
</dbReference>
<dbReference type="GO" id="GO:0020037">
    <property type="term" value="F:heme binding"/>
    <property type="evidence" value="ECO:0007669"/>
    <property type="project" value="InterPro"/>
</dbReference>
<reference evidence="13" key="1">
    <citation type="submission" date="2021-02" db="EMBL/GenBank/DDBJ databases">
        <authorList>
            <person name="Steward A R."/>
        </authorList>
    </citation>
    <scope>NUCLEOTIDE SEQUENCE</scope>
</reference>
<comment type="caution">
    <text evidence="13">The sequence shown here is derived from an EMBL/GenBank/DDBJ whole genome shotgun (WGS) entry which is preliminary data.</text>
</comment>
<dbReference type="InterPro" id="IPR001128">
    <property type="entry name" value="Cyt_P450"/>
</dbReference>
<evidence type="ECO:0000256" key="11">
    <source>
        <dbReference type="PIRSR" id="PIRSR602403-1"/>
    </source>
</evidence>
<evidence type="ECO:0000256" key="6">
    <source>
        <dbReference type="ARBA" id="ARBA00022617"/>
    </source>
</evidence>
<dbReference type="PROSITE" id="PS00086">
    <property type="entry name" value="CYTOCHROME_P450"/>
    <property type="match status" value="1"/>
</dbReference>
<evidence type="ECO:0000256" key="9">
    <source>
        <dbReference type="ARBA" id="ARBA00023004"/>
    </source>
</evidence>
<dbReference type="CDD" id="cd11054">
    <property type="entry name" value="CYP24A1-like"/>
    <property type="match status" value="1"/>
</dbReference>
<proteinExistence type="inferred from homology"/>
<dbReference type="GO" id="GO:0004497">
    <property type="term" value="F:monooxygenase activity"/>
    <property type="evidence" value="ECO:0007669"/>
    <property type="project" value="UniProtKB-KW"/>
</dbReference>
<dbReference type="PRINTS" id="PR00385">
    <property type="entry name" value="P450"/>
</dbReference>
<gene>
    <name evidence="13" type="ORF">PMACD_LOCUS2202</name>
</gene>
<dbReference type="InterPro" id="IPR036396">
    <property type="entry name" value="Cyt_P450_sf"/>
</dbReference>
<evidence type="ECO:0000313" key="13">
    <source>
        <dbReference type="EMBL" id="CAF4778416.1"/>
    </source>
</evidence>
<accession>A0A821N1V4</accession>
<dbReference type="Proteomes" id="UP000663880">
    <property type="component" value="Unassembled WGS sequence"/>
</dbReference>
<evidence type="ECO:0000256" key="8">
    <source>
        <dbReference type="ARBA" id="ARBA00023002"/>
    </source>
</evidence>
<keyword evidence="7 11" id="KW-0479">Metal-binding</keyword>
<comment type="subcellular location">
    <subcellularLocation>
        <location evidence="4">Endoplasmic reticulum membrane</location>
        <topology evidence="4">Peripheral membrane protein</topology>
    </subcellularLocation>
    <subcellularLocation>
        <location evidence="3">Microsome membrane</location>
        <topology evidence="3">Peripheral membrane protein</topology>
    </subcellularLocation>
</comment>